<dbReference type="Pfam" id="PF00248">
    <property type="entry name" value="Aldo_ket_red"/>
    <property type="match status" value="1"/>
</dbReference>
<keyword evidence="1" id="KW-0560">Oxidoreductase</keyword>
<dbReference type="InterPro" id="IPR036812">
    <property type="entry name" value="NAD(P)_OxRdtase_dom_sf"/>
</dbReference>
<protein>
    <submittedName>
        <fullName evidence="4">NADP-dependent oxidoreductase domain-containing protein</fullName>
    </submittedName>
</protein>
<sequence>MFSCCFGNLIPPSRKASSSPPSSTTDVTHRKRHTQAATKRNPRTTSAMGIGRAALTSIAGRPVGPVGFGMLGLTKPWAPVDYPVAIKVMKTALEQGANFWNGGIHYGTPQNNSLHLLKYYFEQYPEDASKVVLSIKGAFNIKTGPDGSPDGIRKSVEGALDVLAGTKSIDVFECARVDPNVPIETSVQALAELVKEGKIGAIGLSEVGPASIRKAHAVHPISAVEIELSLFTPDALTDGVADTCHELGIPIIAYSPISRGWLTGEFRTLDDLPQNDFRRMLPRFQPEVFADNFKLVEAVEQLAKRKGVTTAQVAIGWVRRVGAIPIPGSVRIERVIENTADVELTDDDMLELQKILDTLPIQGQRYGGAQEKLLKA</sequence>
<dbReference type="AlphaFoldDB" id="A0AAE0N5D8"/>
<dbReference type="EMBL" id="JAULSW010000009">
    <property type="protein sequence ID" value="KAK3370064.1"/>
    <property type="molecule type" value="Genomic_DNA"/>
</dbReference>
<evidence type="ECO:0000256" key="2">
    <source>
        <dbReference type="SAM" id="MobiDB-lite"/>
    </source>
</evidence>
<dbReference type="CDD" id="cd19077">
    <property type="entry name" value="AKR_AKR8A1-2"/>
    <property type="match status" value="1"/>
</dbReference>
<keyword evidence="5" id="KW-1185">Reference proteome</keyword>
<organism evidence="4 5">
    <name type="scientific">Podospora didyma</name>
    <dbReference type="NCBI Taxonomy" id="330526"/>
    <lineage>
        <taxon>Eukaryota</taxon>
        <taxon>Fungi</taxon>
        <taxon>Dikarya</taxon>
        <taxon>Ascomycota</taxon>
        <taxon>Pezizomycotina</taxon>
        <taxon>Sordariomycetes</taxon>
        <taxon>Sordariomycetidae</taxon>
        <taxon>Sordariales</taxon>
        <taxon>Podosporaceae</taxon>
        <taxon>Podospora</taxon>
    </lineage>
</organism>
<dbReference type="InterPro" id="IPR023210">
    <property type="entry name" value="NADP_OxRdtase_dom"/>
</dbReference>
<evidence type="ECO:0000313" key="4">
    <source>
        <dbReference type="EMBL" id="KAK3370064.1"/>
    </source>
</evidence>
<dbReference type="Gene3D" id="3.20.20.100">
    <property type="entry name" value="NADP-dependent oxidoreductase domain"/>
    <property type="match status" value="1"/>
</dbReference>
<name>A0AAE0N5D8_9PEZI</name>
<feature type="region of interest" description="Disordered" evidence="2">
    <location>
        <begin position="12"/>
        <end position="48"/>
    </location>
</feature>
<dbReference type="InterPro" id="IPR050791">
    <property type="entry name" value="Aldo-Keto_reductase"/>
</dbReference>
<evidence type="ECO:0000259" key="3">
    <source>
        <dbReference type="Pfam" id="PF00248"/>
    </source>
</evidence>
<feature type="domain" description="NADP-dependent oxidoreductase" evidence="3">
    <location>
        <begin position="66"/>
        <end position="356"/>
    </location>
</feature>
<dbReference type="Proteomes" id="UP001285441">
    <property type="component" value="Unassembled WGS sequence"/>
</dbReference>
<evidence type="ECO:0000256" key="1">
    <source>
        <dbReference type="ARBA" id="ARBA00023002"/>
    </source>
</evidence>
<accession>A0AAE0N5D8</accession>
<reference evidence="4" key="2">
    <citation type="submission" date="2023-06" db="EMBL/GenBank/DDBJ databases">
        <authorList>
            <consortium name="Lawrence Berkeley National Laboratory"/>
            <person name="Haridas S."/>
            <person name="Hensen N."/>
            <person name="Bonometti L."/>
            <person name="Westerberg I."/>
            <person name="Brannstrom I.O."/>
            <person name="Guillou S."/>
            <person name="Cros-Aarteil S."/>
            <person name="Calhoun S."/>
            <person name="Kuo A."/>
            <person name="Mondo S."/>
            <person name="Pangilinan J."/>
            <person name="Riley R."/>
            <person name="LaButti K."/>
            <person name="Andreopoulos B."/>
            <person name="Lipzen A."/>
            <person name="Chen C."/>
            <person name="Yanf M."/>
            <person name="Daum C."/>
            <person name="Ng V."/>
            <person name="Clum A."/>
            <person name="Steindorff A."/>
            <person name="Ohm R."/>
            <person name="Martin F."/>
            <person name="Silar P."/>
            <person name="Natvig D."/>
            <person name="Lalanne C."/>
            <person name="Gautier V."/>
            <person name="Ament-velasquez S.L."/>
            <person name="Kruys A."/>
            <person name="Hutchinson M.I."/>
            <person name="Powell A.J."/>
            <person name="Barry K."/>
            <person name="Miller A.N."/>
            <person name="Grigoriev I.V."/>
            <person name="Debuchy R."/>
            <person name="Gladieux P."/>
            <person name="Thoren M.H."/>
            <person name="Johannesson H."/>
        </authorList>
    </citation>
    <scope>NUCLEOTIDE SEQUENCE</scope>
    <source>
        <strain evidence="4">CBS 232.78</strain>
    </source>
</reference>
<gene>
    <name evidence="4" type="ORF">B0H63DRAFT_486052</name>
</gene>
<dbReference type="PANTHER" id="PTHR43625:SF78">
    <property type="entry name" value="PYRIDOXAL REDUCTASE-RELATED"/>
    <property type="match status" value="1"/>
</dbReference>
<dbReference type="PANTHER" id="PTHR43625">
    <property type="entry name" value="AFLATOXIN B1 ALDEHYDE REDUCTASE"/>
    <property type="match status" value="1"/>
</dbReference>
<comment type="caution">
    <text evidence="4">The sequence shown here is derived from an EMBL/GenBank/DDBJ whole genome shotgun (WGS) entry which is preliminary data.</text>
</comment>
<evidence type="ECO:0000313" key="5">
    <source>
        <dbReference type="Proteomes" id="UP001285441"/>
    </source>
</evidence>
<dbReference type="GO" id="GO:0005737">
    <property type="term" value="C:cytoplasm"/>
    <property type="evidence" value="ECO:0007669"/>
    <property type="project" value="TreeGrafter"/>
</dbReference>
<feature type="compositionally biased region" description="Polar residues" evidence="2">
    <location>
        <begin position="35"/>
        <end position="47"/>
    </location>
</feature>
<feature type="compositionally biased region" description="Low complexity" evidence="2">
    <location>
        <begin position="12"/>
        <end position="23"/>
    </location>
</feature>
<reference evidence="4" key="1">
    <citation type="journal article" date="2023" name="Mol. Phylogenet. Evol.">
        <title>Genome-scale phylogeny and comparative genomics of the fungal order Sordariales.</title>
        <authorList>
            <person name="Hensen N."/>
            <person name="Bonometti L."/>
            <person name="Westerberg I."/>
            <person name="Brannstrom I.O."/>
            <person name="Guillou S."/>
            <person name="Cros-Aarteil S."/>
            <person name="Calhoun S."/>
            <person name="Haridas S."/>
            <person name="Kuo A."/>
            <person name="Mondo S."/>
            <person name="Pangilinan J."/>
            <person name="Riley R."/>
            <person name="LaButti K."/>
            <person name="Andreopoulos B."/>
            <person name="Lipzen A."/>
            <person name="Chen C."/>
            <person name="Yan M."/>
            <person name="Daum C."/>
            <person name="Ng V."/>
            <person name="Clum A."/>
            <person name="Steindorff A."/>
            <person name="Ohm R.A."/>
            <person name="Martin F."/>
            <person name="Silar P."/>
            <person name="Natvig D.O."/>
            <person name="Lalanne C."/>
            <person name="Gautier V."/>
            <person name="Ament-Velasquez S.L."/>
            <person name="Kruys A."/>
            <person name="Hutchinson M.I."/>
            <person name="Powell A.J."/>
            <person name="Barry K."/>
            <person name="Miller A.N."/>
            <person name="Grigoriev I.V."/>
            <person name="Debuchy R."/>
            <person name="Gladieux P."/>
            <person name="Hiltunen Thoren M."/>
            <person name="Johannesson H."/>
        </authorList>
    </citation>
    <scope>NUCLEOTIDE SEQUENCE</scope>
    <source>
        <strain evidence="4">CBS 232.78</strain>
    </source>
</reference>
<proteinExistence type="predicted"/>
<dbReference type="GO" id="GO:0016491">
    <property type="term" value="F:oxidoreductase activity"/>
    <property type="evidence" value="ECO:0007669"/>
    <property type="project" value="UniProtKB-KW"/>
</dbReference>
<dbReference type="SUPFAM" id="SSF51430">
    <property type="entry name" value="NAD(P)-linked oxidoreductase"/>
    <property type="match status" value="1"/>
</dbReference>